<accession>A0A8R2B797</accession>
<dbReference type="OMA" id="QDRCQNI"/>
<reference evidence="8" key="2">
    <citation type="submission" date="2022-06" db="UniProtKB">
        <authorList>
            <consortium name="EnsemblMetazoa"/>
        </authorList>
    </citation>
    <scope>IDENTIFICATION</scope>
</reference>
<evidence type="ECO:0000256" key="3">
    <source>
        <dbReference type="ARBA" id="ARBA00022771"/>
    </source>
</evidence>
<dbReference type="InterPro" id="IPR001164">
    <property type="entry name" value="ArfGAP_dom"/>
</dbReference>
<dbReference type="InterPro" id="IPR051718">
    <property type="entry name" value="ARF_GTPase-activating"/>
</dbReference>
<dbReference type="Pfam" id="PF01412">
    <property type="entry name" value="ArfGap"/>
    <property type="match status" value="1"/>
</dbReference>
<dbReference type="Proteomes" id="UP000007819">
    <property type="component" value="Chromosome A2"/>
</dbReference>
<dbReference type="SMART" id="SM00105">
    <property type="entry name" value="ArfGap"/>
    <property type="match status" value="1"/>
</dbReference>
<evidence type="ECO:0000313" key="8">
    <source>
        <dbReference type="EnsemblMetazoa" id="XP_008184974.1"/>
    </source>
</evidence>
<dbReference type="GeneID" id="100167404"/>
<dbReference type="Gene3D" id="1.10.220.150">
    <property type="entry name" value="Arf GTPase activating protein"/>
    <property type="match status" value="1"/>
</dbReference>
<dbReference type="PROSITE" id="PS50115">
    <property type="entry name" value="ARFGAP"/>
    <property type="match status" value="1"/>
</dbReference>
<feature type="region of interest" description="Disordered" evidence="6">
    <location>
        <begin position="147"/>
        <end position="232"/>
    </location>
</feature>
<dbReference type="KEGG" id="api:100167404"/>
<dbReference type="RefSeq" id="XP_008184974.1">
    <property type="nucleotide sequence ID" value="XM_008186752.3"/>
</dbReference>
<dbReference type="GO" id="GO:0008270">
    <property type="term" value="F:zinc ion binding"/>
    <property type="evidence" value="ECO:0007669"/>
    <property type="project" value="UniProtKB-KW"/>
</dbReference>
<name>A0A8R2B797_ACYPI</name>
<keyword evidence="1" id="KW-0343">GTPase activation</keyword>
<proteinExistence type="predicted"/>
<evidence type="ECO:0000256" key="1">
    <source>
        <dbReference type="ARBA" id="ARBA00022468"/>
    </source>
</evidence>
<dbReference type="PANTHER" id="PTHR45705">
    <property type="entry name" value="FI20236P1"/>
    <property type="match status" value="1"/>
</dbReference>
<dbReference type="EnsemblMetazoa" id="XM_008186752.3">
    <property type="protein sequence ID" value="XP_008184974.1"/>
    <property type="gene ID" value="LOC100167404"/>
</dbReference>
<dbReference type="CDD" id="cd08839">
    <property type="entry name" value="ArfGap_SMAP"/>
    <property type="match status" value="1"/>
</dbReference>
<keyword evidence="4" id="KW-0862">Zinc</keyword>
<evidence type="ECO:0000259" key="7">
    <source>
        <dbReference type="PROSITE" id="PS50115"/>
    </source>
</evidence>
<dbReference type="FunFam" id="1.10.220.150:FF:000009">
    <property type="entry name" value="stromal membrane-associated protein 1 isoform X1"/>
    <property type="match status" value="1"/>
</dbReference>
<dbReference type="PANTHER" id="PTHR45705:SF1">
    <property type="entry name" value="FI20236P1"/>
    <property type="match status" value="1"/>
</dbReference>
<dbReference type="SUPFAM" id="SSF57863">
    <property type="entry name" value="ArfGap/RecO-like zinc finger"/>
    <property type="match status" value="1"/>
</dbReference>
<dbReference type="AlphaFoldDB" id="A0A8R2B797"/>
<evidence type="ECO:0000256" key="6">
    <source>
        <dbReference type="SAM" id="MobiDB-lite"/>
    </source>
</evidence>
<reference evidence="9" key="1">
    <citation type="submission" date="2010-06" db="EMBL/GenBank/DDBJ databases">
        <authorList>
            <person name="Jiang H."/>
            <person name="Abraham K."/>
            <person name="Ali S."/>
            <person name="Alsbrooks S.L."/>
            <person name="Anim B.N."/>
            <person name="Anosike U.S."/>
            <person name="Attaway T."/>
            <person name="Bandaranaike D.P."/>
            <person name="Battles P.K."/>
            <person name="Bell S.N."/>
            <person name="Bell A.V."/>
            <person name="Beltran B."/>
            <person name="Bickham C."/>
            <person name="Bustamante Y."/>
            <person name="Caleb T."/>
            <person name="Canada A."/>
            <person name="Cardenas V."/>
            <person name="Carter K."/>
            <person name="Chacko J."/>
            <person name="Chandrabose M.N."/>
            <person name="Chavez D."/>
            <person name="Chavez A."/>
            <person name="Chen L."/>
            <person name="Chu H.-S."/>
            <person name="Claassen K.J."/>
            <person name="Cockrell R."/>
            <person name="Collins M."/>
            <person name="Cooper J.A."/>
            <person name="Cree A."/>
            <person name="Curry S.M."/>
            <person name="Da Y."/>
            <person name="Dao M.D."/>
            <person name="Das B."/>
            <person name="Davila M.-L."/>
            <person name="Davy-Carroll L."/>
            <person name="Denson S."/>
            <person name="Dinh H."/>
            <person name="Ebong V.E."/>
            <person name="Edwards J.R."/>
            <person name="Egan A."/>
            <person name="El-Daye J."/>
            <person name="Escobedo L."/>
            <person name="Fernandez S."/>
            <person name="Fernando P.R."/>
            <person name="Flagg N."/>
            <person name="Forbes L.D."/>
            <person name="Fowler R.G."/>
            <person name="Fu Q."/>
            <person name="Gabisi R.A."/>
            <person name="Ganer J."/>
            <person name="Garbino Pronczuk A."/>
            <person name="Garcia R.M."/>
            <person name="Garner T."/>
            <person name="Garrett T.E."/>
            <person name="Gonzalez D.A."/>
            <person name="Hamid H."/>
            <person name="Hawkins E.S."/>
            <person name="Hirani K."/>
            <person name="Hogues M.E."/>
            <person name="Hollins B."/>
            <person name="Hsiao C.-H."/>
            <person name="Jabil R."/>
            <person name="James M.L."/>
            <person name="Jhangiani S.N."/>
            <person name="Johnson B."/>
            <person name="Johnson Q."/>
            <person name="Joshi V."/>
            <person name="Kalu J.B."/>
            <person name="Kam C."/>
            <person name="Kashfia A."/>
            <person name="Keebler J."/>
            <person name="Kisamo H."/>
            <person name="Kovar C.L."/>
            <person name="Lago L.A."/>
            <person name="Lai C.-Y."/>
            <person name="Laidlaw J."/>
            <person name="Lara F."/>
            <person name="Le T.-K."/>
            <person name="Lee S.L."/>
            <person name="Legall F.H."/>
            <person name="Lemon S.J."/>
            <person name="Lewis L.R."/>
            <person name="Li B."/>
            <person name="Liu Y."/>
            <person name="Liu Y.-S."/>
            <person name="Lopez J."/>
            <person name="Lozado R.J."/>
            <person name="Lu J."/>
            <person name="Madu R.C."/>
            <person name="Maheshwari M."/>
            <person name="Maheshwari R."/>
            <person name="Malloy K."/>
            <person name="Martinez E."/>
            <person name="Mathew T."/>
            <person name="Mercado I.C."/>
            <person name="Mercado C."/>
            <person name="Meyer B."/>
            <person name="Montgomery K."/>
            <person name="Morgan M.B."/>
            <person name="Munidasa M."/>
            <person name="Nazareth L.V."/>
            <person name="Nelson J."/>
            <person name="Ng B.M."/>
            <person name="Nguyen N.B."/>
            <person name="Nguyen P.Q."/>
            <person name="Nguyen T."/>
            <person name="Obregon M."/>
            <person name="Okwuonu G.O."/>
            <person name="Onwere C.G."/>
            <person name="Orozco G."/>
            <person name="Parra A."/>
            <person name="Patel S."/>
            <person name="Patil S."/>
            <person name="Perez A."/>
            <person name="Perez Y."/>
            <person name="Pham C."/>
            <person name="Primus E.L."/>
            <person name="Pu L.-L."/>
            <person name="Puazo M."/>
            <person name="Qin X."/>
            <person name="Quiroz J.B."/>
            <person name="Reese J."/>
            <person name="Richards S."/>
            <person name="Rives C.M."/>
            <person name="Robberts R."/>
            <person name="Ruiz S.J."/>
            <person name="Ruiz M.J."/>
            <person name="Santibanez J."/>
            <person name="Schneider B.W."/>
            <person name="Sisson I."/>
            <person name="Smith M."/>
            <person name="Sodergren E."/>
            <person name="Song X.-Z."/>
            <person name="Song B.B."/>
            <person name="Summersgill H."/>
            <person name="Thelus R."/>
            <person name="Thornton R.D."/>
            <person name="Trejos Z.Y."/>
            <person name="Usmani K."/>
            <person name="Vattathil S."/>
            <person name="Villasana D."/>
            <person name="Walker D.L."/>
            <person name="Wang S."/>
            <person name="Wang K."/>
            <person name="White C.S."/>
            <person name="Williams A.C."/>
            <person name="Williamson J."/>
            <person name="Wilson K."/>
            <person name="Woghiren I.O."/>
            <person name="Woodworth J.R."/>
            <person name="Worley K.C."/>
            <person name="Wright R.A."/>
            <person name="Wu W."/>
            <person name="Young L."/>
            <person name="Zhang L."/>
            <person name="Zhang J."/>
            <person name="Zhu Y."/>
            <person name="Muzny D.M."/>
            <person name="Weinstock G."/>
            <person name="Gibbs R.A."/>
        </authorList>
    </citation>
    <scope>NUCLEOTIDE SEQUENCE [LARGE SCALE GENOMIC DNA]</scope>
    <source>
        <strain evidence="9">LSR1</strain>
    </source>
</reference>
<keyword evidence="2" id="KW-0479">Metal-binding</keyword>
<feature type="domain" description="Arf-GAP" evidence="7">
    <location>
        <begin position="15"/>
        <end position="136"/>
    </location>
</feature>
<dbReference type="InterPro" id="IPR037278">
    <property type="entry name" value="ARFGAP/RecO"/>
</dbReference>
<evidence type="ECO:0000256" key="2">
    <source>
        <dbReference type="ARBA" id="ARBA00022723"/>
    </source>
</evidence>
<evidence type="ECO:0000256" key="5">
    <source>
        <dbReference type="PROSITE-ProRule" id="PRU00288"/>
    </source>
</evidence>
<dbReference type="GO" id="GO:0005737">
    <property type="term" value="C:cytoplasm"/>
    <property type="evidence" value="ECO:0007669"/>
    <property type="project" value="TreeGrafter"/>
</dbReference>
<dbReference type="InterPro" id="IPR044732">
    <property type="entry name" value="ArfGAP_SMAP1-like"/>
</dbReference>
<dbReference type="GO" id="GO:0005096">
    <property type="term" value="F:GTPase activator activity"/>
    <property type="evidence" value="ECO:0007669"/>
    <property type="project" value="UniProtKB-KW"/>
</dbReference>
<feature type="compositionally biased region" description="Low complexity" evidence="6">
    <location>
        <begin position="221"/>
        <end position="232"/>
    </location>
</feature>
<evidence type="ECO:0000256" key="4">
    <source>
        <dbReference type="ARBA" id="ARBA00022833"/>
    </source>
</evidence>
<dbReference type="OrthoDB" id="73919at2759"/>
<dbReference type="PRINTS" id="PR00405">
    <property type="entry name" value="REVINTRACTNG"/>
</dbReference>
<evidence type="ECO:0000313" key="9">
    <source>
        <dbReference type="Proteomes" id="UP000007819"/>
    </source>
</evidence>
<sequence length="474" mass="52490">MSSKAEKDKQKQIQDRCLSLLNQMLKDDDNKYCVDCDSKGPRWASWNLGIFLCIRCAGIHRNLGVHISKVRSVNLDSWTPEQVVNLQQMGNSRARAVYEANLPDNFRRPQTDSALEAFIRSKYEHKKYIAKEWVQPPLPKVNWDKDLEEEAEKQKKKKREPKPGSIMRSVPSIVPNPLPKPISLSPKLSSNKKPISTDSKHSTDLLGLDTPTKDSNPTLIDTSFTSSSSDSTDPFSSFLSASVSSTTTASPQIQQTIDPMVGRSTEEENFFNQPTATKNKLTTDSILALYGKTSSPNNMAASQYTSQNNGFVPPQPQQPLFNAFNQNGFQNMQSTNNLGNSINLLSNNSIDFNNLQSSTNSNFASNPFYSMAAKNAPTQFINHESPVVKNNQFSAFDSPNDLAHLPQQMTMLNLGHPTTAPSTVNGFTDLSNGFTDLSNGFTDLSHGFTDFSNGFTDLAKQSQAGQTLSPNLWQ</sequence>
<keyword evidence="3 5" id="KW-0863">Zinc-finger</keyword>
<protein>
    <recommendedName>
        <fullName evidence="7">Arf-GAP domain-containing protein</fullName>
    </recommendedName>
</protein>
<keyword evidence="9" id="KW-1185">Reference proteome</keyword>
<feature type="compositionally biased region" description="Low complexity" evidence="6">
    <location>
        <begin position="181"/>
        <end position="196"/>
    </location>
</feature>
<dbReference type="InterPro" id="IPR038508">
    <property type="entry name" value="ArfGAP_dom_sf"/>
</dbReference>
<organism evidence="8 9">
    <name type="scientific">Acyrthosiphon pisum</name>
    <name type="common">Pea aphid</name>
    <dbReference type="NCBI Taxonomy" id="7029"/>
    <lineage>
        <taxon>Eukaryota</taxon>
        <taxon>Metazoa</taxon>
        <taxon>Ecdysozoa</taxon>
        <taxon>Arthropoda</taxon>
        <taxon>Hexapoda</taxon>
        <taxon>Insecta</taxon>
        <taxon>Pterygota</taxon>
        <taxon>Neoptera</taxon>
        <taxon>Paraneoptera</taxon>
        <taxon>Hemiptera</taxon>
        <taxon>Sternorrhyncha</taxon>
        <taxon>Aphidomorpha</taxon>
        <taxon>Aphidoidea</taxon>
        <taxon>Aphididae</taxon>
        <taxon>Macrosiphini</taxon>
        <taxon>Acyrthosiphon</taxon>
    </lineage>
</organism>